<feature type="transmembrane region" description="Helical" evidence="1">
    <location>
        <begin position="329"/>
        <end position="351"/>
    </location>
</feature>
<evidence type="ECO:0008006" key="4">
    <source>
        <dbReference type="Google" id="ProtNLM"/>
    </source>
</evidence>
<dbReference type="RefSeq" id="WP_315732380.1">
    <property type="nucleotide sequence ID" value="NZ_JAVYII010000003.1"/>
</dbReference>
<keyword evidence="3" id="KW-1185">Reference proteome</keyword>
<name>A0ABU3PUT9_9ACTN</name>
<feature type="transmembrane region" description="Helical" evidence="1">
    <location>
        <begin position="164"/>
        <end position="186"/>
    </location>
</feature>
<feature type="transmembrane region" description="Helical" evidence="1">
    <location>
        <begin position="234"/>
        <end position="265"/>
    </location>
</feature>
<keyword evidence="1" id="KW-0812">Transmembrane</keyword>
<organism evidence="2 3">
    <name type="scientific">Nocardioides imazamoxiresistens</name>
    <dbReference type="NCBI Taxonomy" id="3231893"/>
    <lineage>
        <taxon>Bacteria</taxon>
        <taxon>Bacillati</taxon>
        <taxon>Actinomycetota</taxon>
        <taxon>Actinomycetes</taxon>
        <taxon>Propionibacteriales</taxon>
        <taxon>Nocardioidaceae</taxon>
        <taxon>Nocardioides</taxon>
    </lineage>
</organism>
<protein>
    <recommendedName>
        <fullName evidence="4">DUF2029 domain-containing protein</fullName>
    </recommendedName>
</protein>
<feature type="transmembrane region" description="Helical" evidence="1">
    <location>
        <begin position="198"/>
        <end position="228"/>
    </location>
</feature>
<feature type="transmembrane region" description="Helical" evidence="1">
    <location>
        <begin position="272"/>
        <end position="292"/>
    </location>
</feature>
<keyword evidence="1" id="KW-0472">Membrane</keyword>
<comment type="caution">
    <text evidence="2">The sequence shown here is derived from an EMBL/GenBank/DDBJ whole genome shotgun (WGS) entry which is preliminary data.</text>
</comment>
<reference evidence="2 3" key="1">
    <citation type="submission" date="2023-08" db="EMBL/GenBank/DDBJ databases">
        <title>Nocardioides seae sp. nov., a bacterium isolated from a soil.</title>
        <authorList>
            <person name="Wang X."/>
        </authorList>
    </citation>
    <scope>NUCLEOTIDE SEQUENCE [LARGE SCALE GENOMIC DNA]</scope>
    <source>
        <strain evidence="2 3">YZH12</strain>
    </source>
</reference>
<dbReference type="Proteomes" id="UP001268542">
    <property type="component" value="Unassembled WGS sequence"/>
</dbReference>
<dbReference type="EMBL" id="JAVYII010000003">
    <property type="protein sequence ID" value="MDT9592949.1"/>
    <property type="molecule type" value="Genomic_DNA"/>
</dbReference>
<gene>
    <name evidence="2" type="ORF">RDV89_07705</name>
</gene>
<feature type="transmembrane region" description="Helical" evidence="1">
    <location>
        <begin position="363"/>
        <end position="386"/>
    </location>
</feature>
<evidence type="ECO:0000256" key="1">
    <source>
        <dbReference type="SAM" id="Phobius"/>
    </source>
</evidence>
<evidence type="ECO:0000313" key="3">
    <source>
        <dbReference type="Proteomes" id="UP001268542"/>
    </source>
</evidence>
<sequence>MTRRVAPSVDDPGVAALSGVLGGPGGRFARPRRWAPLLVGVLVAGLVVLVGAGLRAGCEQDGWQADSSRFAPVCFSALPATYVADGGAQDLWPYGSAVGDTAAPREPGSPVVRYDAGPDHALVGLTLVRAGLADLVGPDETTAAARGSQPVEDLYRDDDVRAEASATLSAAAVLVLGALVALVVAVGRWRASRPWDGVLVATAPVVAIAGLVDLSLVGVALAVGGVLAARRSRWLAAGVMLGGALTFAWTAWAVLLAVLVAVVAARRALPDVLALAGSAAGTWLALSLPAVLTGPGVWAAGWAAAFDAPAAPGSVRAVVEAVRGGEVPAYPLVALVVLLVWTAAVGVVVAQRRRSRPVRLEQVCLLVVAVAVGLLGGGPAAALWVLPFAVLALPRVVPLLGWQLVEVAYAATVWWTTDGALVRGETPVEGPLAAMTLLRLVALGSLAALVVRDVAIPSSDPVAEERMPVERQVTTTRSNVVAV</sequence>
<keyword evidence="1" id="KW-1133">Transmembrane helix</keyword>
<evidence type="ECO:0000313" key="2">
    <source>
        <dbReference type="EMBL" id="MDT9592949.1"/>
    </source>
</evidence>
<accession>A0ABU3PUT9</accession>
<proteinExistence type="predicted"/>
<feature type="transmembrane region" description="Helical" evidence="1">
    <location>
        <begin position="34"/>
        <end position="54"/>
    </location>
</feature>